<dbReference type="NCBIfam" id="TIGR00527">
    <property type="entry name" value="gcvH"/>
    <property type="match status" value="1"/>
</dbReference>
<dbReference type="Pfam" id="PF01597">
    <property type="entry name" value="GCV_H"/>
    <property type="match status" value="1"/>
</dbReference>
<dbReference type="InterPro" id="IPR033753">
    <property type="entry name" value="GCV_H/Fam206"/>
</dbReference>
<dbReference type="NCBIfam" id="NF002270">
    <property type="entry name" value="PRK01202.1"/>
    <property type="match status" value="1"/>
</dbReference>
<dbReference type="InterPro" id="IPR011053">
    <property type="entry name" value="Single_hybrid_motif"/>
</dbReference>
<dbReference type="InterPro" id="IPR002930">
    <property type="entry name" value="GCV_H"/>
</dbReference>
<protein>
    <recommendedName>
        <fullName evidence="3">Glycine cleavage system H protein</fullName>
    </recommendedName>
</protein>
<dbReference type="PROSITE" id="PS50968">
    <property type="entry name" value="BIOTINYL_LIPOYL"/>
    <property type="match status" value="1"/>
</dbReference>
<proteinExistence type="inferred from homology"/>
<name>A0ABZ0QRN4_9FIRM</name>
<comment type="subunit">
    <text evidence="3">The glycine cleavage system is composed of four proteins: P, T, L and H.</text>
</comment>
<dbReference type="InterPro" id="IPR000089">
    <property type="entry name" value="Biotin_lipoyl"/>
</dbReference>
<evidence type="ECO:0000256" key="1">
    <source>
        <dbReference type="ARBA" id="ARBA00009249"/>
    </source>
</evidence>
<dbReference type="PANTHER" id="PTHR11715:SF3">
    <property type="entry name" value="GLYCINE CLEAVAGE SYSTEM H PROTEIN-RELATED"/>
    <property type="match status" value="1"/>
</dbReference>
<comment type="similarity">
    <text evidence="1 3">Belongs to the GcvH family.</text>
</comment>
<sequence>MAHEVPDGLYYTEEHEWLRVEGEQGVVGITAYAQDQLGDVVFVELPQVGAEYRAGEAFGVVESVKTVSDVYMPVSARVLAVNGELADHPELVNQDPYGRGWLVRIQILNRDELAGLLDAAAYRQRTG</sequence>
<evidence type="ECO:0000256" key="3">
    <source>
        <dbReference type="HAMAP-Rule" id="MF_00272"/>
    </source>
</evidence>
<keyword evidence="2 3" id="KW-0450">Lipoyl</keyword>
<gene>
    <name evidence="3 5" type="primary">gcvH</name>
    <name evidence="5" type="ORF">Q5761_05880</name>
</gene>
<evidence type="ECO:0000313" key="5">
    <source>
        <dbReference type="EMBL" id="WPD20156.1"/>
    </source>
</evidence>
<comment type="cofactor">
    <cofactor evidence="3">
        <name>(R)-lipoate</name>
        <dbReference type="ChEBI" id="CHEBI:83088"/>
    </cofactor>
    <text evidence="3">Binds 1 lipoyl cofactor covalently.</text>
</comment>
<dbReference type="Proteomes" id="UP001304683">
    <property type="component" value="Chromosome"/>
</dbReference>
<feature type="domain" description="Lipoyl-binding" evidence="4">
    <location>
        <begin position="24"/>
        <end position="106"/>
    </location>
</feature>
<comment type="function">
    <text evidence="3">The glycine cleavage system catalyzes the degradation of glycine. The H protein shuttles the methylamine group of glycine from the P protein to the T protein.</text>
</comment>
<evidence type="ECO:0000256" key="2">
    <source>
        <dbReference type="ARBA" id="ARBA00022823"/>
    </source>
</evidence>
<feature type="modified residue" description="N6-lipoyllysine" evidence="3">
    <location>
        <position position="65"/>
    </location>
</feature>
<dbReference type="Gene3D" id="2.40.50.100">
    <property type="match status" value="1"/>
</dbReference>
<dbReference type="RefSeq" id="WP_135225481.1">
    <property type="nucleotide sequence ID" value="NZ_CP132508.1"/>
</dbReference>
<dbReference type="HAMAP" id="MF_00272">
    <property type="entry name" value="GcvH"/>
    <property type="match status" value="1"/>
</dbReference>
<dbReference type="EMBL" id="CP132508">
    <property type="protein sequence ID" value="WPD20156.1"/>
    <property type="molecule type" value="Genomic_DNA"/>
</dbReference>
<evidence type="ECO:0000313" key="6">
    <source>
        <dbReference type="Proteomes" id="UP001304683"/>
    </source>
</evidence>
<dbReference type="CDD" id="cd06848">
    <property type="entry name" value="GCS_H"/>
    <property type="match status" value="1"/>
</dbReference>
<dbReference type="InterPro" id="IPR017453">
    <property type="entry name" value="GCV_H_sub"/>
</dbReference>
<dbReference type="SUPFAM" id="SSF51230">
    <property type="entry name" value="Single hybrid motif"/>
    <property type="match status" value="1"/>
</dbReference>
<reference evidence="5 6" key="1">
    <citation type="submission" date="2023-08" db="EMBL/GenBank/DDBJ databases">
        <title>Genome sequence of Thermaerobacter compostii strain Ins1, a spore-forming filamentous bacterium isolated from a deep geothermal reservoir.</title>
        <authorList>
            <person name="Bregnard D."/>
            <person name="Gonzalez D."/>
            <person name="Junier P."/>
        </authorList>
    </citation>
    <scope>NUCLEOTIDE SEQUENCE [LARGE SCALE GENOMIC DNA]</scope>
    <source>
        <strain evidence="5 6">Ins1</strain>
    </source>
</reference>
<accession>A0ABZ0QRN4</accession>
<evidence type="ECO:0000259" key="4">
    <source>
        <dbReference type="PROSITE" id="PS50968"/>
    </source>
</evidence>
<keyword evidence="6" id="KW-1185">Reference proteome</keyword>
<organism evidence="5 6">
    <name type="scientific">Thermaerobacter composti</name>
    <dbReference type="NCBI Taxonomy" id="554949"/>
    <lineage>
        <taxon>Bacteria</taxon>
        <taxon>Bacillati</taxon>
        <taxon>Bacillota</taxon>
        <taxon>Clostridia</taxon>
        <taxon>Eubacteriales</taxon>
        <taxon>Clostridiales Family XVII. Incertae Sedis</taxon>
        <taxon>Thermaerobacter</taxon>
    </lineage>
</organism>
<dbReference type="PANTHER" id="PTHR11715">
    <property type="entry name" value="GLYCINE CLEAVAGE SYSTEM H PROTEIN"/>
    <property type="match status" value="1"/>
</dbReference>